<gene>
    <name evidence="2" type="ORF">VNO78_03989</name>
</gene>
<reference evidence="2 3" key="1">
    <citation type="submission" date="2024-01" db="EMBL/GenBank/DDBJ databases">
        <title>The genomes of 5 underutilized Papilionoideae crops provide insights into root nodulation and disease resistanc.</title>
        <authorList>
            <person name="Jiang F."/>
        </authorList>
    </citation>
    <scope>NUCLEOTIDE SEQUENCE [LARGE SCALE GENOMIC DNA]</scope>
    <source>
        <strain evidence="2">DUOXIRENSHENG_FW03</strain>
        <tissue evidence="2">Leaves</tissue>
    </source>
</reference>
<dbReference type="AlphaFoldDB" id="A0AAN9T351"/>
<keyword evidence="1" id="KW-1133">Transmembrane helix</keyword>
<feature type="transmembrane region" description="Helical" evidence="1">
    <location>
        <begin position="20"/>
        <end position="39"/>
    </location>
</feature>
<keyword evidence="3" id="KW-1185">Reference proteome</keyword>
<accession>A0AAN9T351</accession>
<evidence type="ECO:0000256" key="1">
    <source>
        <dbReference type="SAM" id="Phobius"/>
    </source>
</evidence>
<evidence type="ECO:0000313" key="2">
    <source>
        <dbReference type="EMBL" id="KAK7412525.1"/>
    </source>
</evidence>
<sequence>MSVATLLPPLSSNMKTPIGYVGFGGFSTCKTIIWIFLLLTPPPWKVDVRLIPREADYLPRPATHNLVTTVVLLELELPVL</sequence>
<name>A0AAN9T351_PSOTE</name>
<protein>
    <submittedName>
        <fullName evidence="2">Uncharacterized protein</fullName>
    </submittedName>
</protein>
<keyword evidence="1" id="KW-0472">Membrane</keyword>
<evidence type="ECO:0000313" key="3">
    <source>
        <dbReference type="Proteomes" id="UP001386955"/>
    </source>
</evidence>
<proteinExistence type="predicted"/>
<dbReference type="Proteomes" id="UP001386955">
    <property type="component" value="Unassembled WGS sequence"/>
</dbReference>
<organism evidence="2 3">
    <name type="scientific">Psophocarpus tetragonolobus</name>
    <name type="common">Winged bean</name>
    <name type="synonym">Dolichos tetragonolobus</name>
    <dbReference type="NCBI Taxonomy" id="3891"/>
    <lineage>
        <taxon>Eukaryota</taxon>
        <taxon>Viridiplantae</taxon>
        <taxon>Streptophyta</taxon>
        <taxon>Embryophyta</taxon>
        <taxon>Tracheophyta</taxon>
        <taxon>Spermatophyta</taxon>
        <taxon>Magnoliopsida</taxon>
        <taxon>eudicotyledons</taxon>
        <taxon>Gunneridae</taxon>
        <taxon>Pentapetalae</taxon>
        <taxon>rosids</taxon>
        <taxon>fabids</taxon>
        <taxon>Fabales</taxon>
        <taxon>Fabaceae</taxon>
        <taxon>Papilionoideae</taxon>
        <taxon>50 kb inversion clade</taxon>
        <taxon>NPAAA clade</taxon>
        <taxon>indigoferoid/millettioid clade</taxon>
        <taxon>Phaseoleae</taxon>
        <taxon>Psophocarpus</taxon>
    </lineage>
</organism>
<keyword evidence="1" id="KW-0812">Transmembrane</keyword>
<comment type="caution">
    <text evidence="2">The sequence shown here is derived from an EMBL/GenBank/DDBJ whole genome shotgun (WGS) entry which is preliminary data.</text>
</comment>
<dbReference type="EMBL" id="JAYMYS010000001">
    <property type="protein sequence ID" value="KAK7412525.1"/>
    <property type="molecule type" value="Genomic_DNA"/>
</dbReference>